<dbReference type="EMBL" id="JAJVDC020000119">
    <property type="protein sequence ID" value="KAL1623560.1"/>
    <property type="molecule type" value="Genomic_DNA"/>
</dbReference>
<reference evidence="1 2" key="1">
    <citation type="submission" date="2024-02" db="EMBL/GenBank/DDBJ databases">
        <title>De novo assembly and annotation of 12 fungi associated with fruit tree decline syndrome in Ontario, Canada.</title>
        <authorList>
            <person name="Sulman M."/>
            <person name="Ellouze W."/>
            <person name="Ilyukhin E."/>
        </authorList>
    </citation>
    <scope>NUCLEOTIDE SEQUENCE [LARGE SCALE GENOMIC DNA]</scope>
    <source>
        <strain evidence="1 2">M1-105</strain>
    </source>
</reference>
<keyword evidence="2" id="KW-1185">Reference proteome</keyword>
<accession>A0ABR3SKM7</accession>
<dbReference type="PANTHER" id="PTHR24148">
    <property type="entry name" value="ANKYRIN REPEAT DOMAIN-CONTAINING PROTEIN 39 HOMOLOG-RELATED"/>
    <property type="match status" value="1"/>
</dbReference>
<evidence type="ECO:0008006" key="3">
    <source>
        <dbReference type="Google" id="ProtNLM"/>
    </source>
</evidence>
<dbReference type="PANTHER" id="PTHR24148:SF64">
    <property type="entry name" value="HETEROKARYON INCOMPATIBILITY DOMAIN-CONTAINING PROTEIN"/>
    <property type="match status" value="1"/>
</dbReference>
<gene>
    <name evidence="1" type="ORF">SLS56_008264</name>
</gene>
<comment type="caution">
    <text evidence="1">The sequence shown here is derived from an EMBL/GenBank/DDBJ whole genome shotgun (WGS) entry which is preliminary data.</text>
</comment>
<protein>
    <recommendedName>
        <fullName evidence="3">Heterokaryon incompatibility domain-containing protein</fullName>
    </recommendedName>
</protein>
<organism evidence="1 2">
    <name type="scientific">Neofusicoccum ribis</name>
    <dbReference type="NCBI Taxonomy" id="45134"/>
    <lineage>
        <taxon>Eukaryota</taxon>
        <taxon>Fungi</taxon>
        <taxon>Dikarya</taxon>
        <taxon>Ascomycota</taxon>
        <taxon>Pezizomycotina</taxon>
        <taxon>Dothideomycetes</taxon>
        <taxon>Dothideomycetes incertae sedis</taxon>
        <taxon>Botryosphaeriales</taxon>
        <taxon>Botryosphaeriaceae</taxon>
        <taxon>Neofusicoccum</taxon>
    </lineage>
</organism>
<dbReference type="InterPro" id="IPR052895">
    <property type="entry name" value="HetReg/Transcr_Mod"/>
</dbReference>
<evidence type="ECO:0000313" key="2">
    <source>
        <dbReference type="Proteomes" id="UP001521116"/>
    </source>
</evidence>
<proteinExistence type="predicted"/>
<dbReference type="Proteomes" id="UP001521116">
    <property type="component" value="Unassembled WGS sequence"/>
</dbReference>
<sequence>MFLERAWFHRAWTFQEACLAADAEVVCGSLSFPWVYITNTALALEANNVAQSILGSAADSILALARFASTTIEAEKKQPELLALLRLTRGLHATDPRDKVYALLGMLRDATNPGIQPDYSDNVTVADVYTKCARLWITRERGLSILSSSLGPIQGRDLPSWVPDWRLPRRTAILRSFEWPSDDTPCYDINRGCPASHPAPEIDGTSLSVHGARLATVTSTHSARTFLAALSVALMHSDRIRRWNAFSPTFRALFSSLGYTASSAYPQTGESALMAFFRTLFADRLPEPAAMREFVAATLAKLRAVPKYKTDVPNTGDAPLEGVEEVVVVDEKEERSRYRKHRAQEIKNGPPLPARWIEGAPVLEMDGEKEGYGGGGQGDKAAATREEREMQAFLYVCDMALNILDYPLYYSRGGGSAVAIVPARQTPFVHSEARSVTDKIGSAILTFMEGRVLFKTEEGLIGIGPGYMEEGDEVWDLFGGHVPYLLRPMLPDDEARGGWDYSLVGECYVHGVMKGELWNDPGYLRGSGISKGERLSFENIRIV</sequence>
<dbReference type="Pfam" id="PF26639">
    <property type="entry name" value="Het-6_barrel"/>
    <property type="match status" value="1"/>
</dbReference>
<evidence type="ECO:0000313" key="1">
    <source>
        <dbReference type="EMBL" id="KAL1623560.1"/>
    </source>
</evidence>
<name>A0ABR3SKM7_9PEZI</name>